<reference evidence="3 4" key="1">
    <citation type="submission" date="2019-10" db="EMBL/GenBank/DDBJ databases">
        <title>A soil myxobacterium in the family Polyangiaceae.</title>
        <authorList>
            <person name="Li Y."/>
            <person name="Wang J."/>
        </authorList>
    </citation>
    <scope>NUCLEOTIDE SEQUENCE [LARGE SCALE GENOMIC DNA]</scope>
    <source>
        <strain evidence="3 4">DSM 14734</strain>
    </source>
</reference>
<dbReference type="CDD" id="cd00060">
    <property type="entry name" value="FHA"/>
    <property type="match status" value="1"/>
</dbReference>
<keyword evidence="4" id="KW-1185">Reference proteome</keyword>
<dbReference type="Pfam" id="PF20232">
    <property type="entry name" value="T6SS_FHA_C"/>
    <property type="match status" value="1"/>
</dbReference>
<dbReference type="RefSeq" id="WP_153818133.1">
    <property type="nucleotide sequence ID" value="NZ_WJIE01000001.1"/>
</dbReference>
<name>A0A6N7PH50_9BACT</name>
<sequence length="437" mass="48930">MPLALVARVIDTQANQSFDVTFERFPIRIGRNQLNDLHIDRPYVSQFHLAIDVRDNRQIIVKDLGSTNGTVFAGRRLTRDTPTDVTSTPELTIGPIVMRMQLIDAAPKKREAPKDGTVLDFAHEQSGNAAASWKQQQKPITPGAEDGYVRQLHPYVEAYRAAWGGVYRVIYDHLPRLSPEVRQNYLKRVAMEQPTIAAEQDFQKLSQYYGVDPRMLGEPSPAQAAHAAMIELSRTLAPGAKPIEDVESVLTFGRKLRDAMEVFLKCFVSLRNGYQEFEAEMLAREVTPDENDRVASAKDEKELGNVLLGPQGNPDAPRQLQDIFVDVMSHQVALINGVMEGVRTLLTKLSPKSIEEELERRGKKGGLFSNKFEALWKLYEVVHGDYAGEQKETFLIIFGPQFSRAYAATAGDDEKTTGDAGAKNRSRFTLSANQLKR</sequence>
<dbReference type="PANTHER" id="PTHR23308">
    <property type="entry name" value="NUCLEAR INHIBITOR OF PROTEIN PHOSPHATASE-1"/>
    <property type="match status" value="1"/>
</dbReference>
<dbReference type="InterPro" id="IPR046883">
    <property type="entry name" value="T6SS_FHA_C"/>
</dbReference>
<gene>
    <name evidence="3" type="ORF">GF068_05235</name>
</gene>
<evidence type="ECO:0000313" key="4">
    <source>
        <dbReference type="Proteomes" id="UP000440224"/>
    </source>
</evidence>
<dbReference type="Proteomes" id="UP000440224">
    <property type="component" value="Unassembled WGS sequence"/>
</dbReference>
<dbReference type="SMART" id="SM00240">
    <property type="entry name" value="FHA"/>
    <property type="match status" value="1"/>
</dbReference>
<dbReference type="InterPro" id="IPR008984">
    <property type="entry name" value="SMAD_FHA_dom_sf"/>
</dbReference>
<feature type="region of interest" description="Disordered" evidence="1">
    <location>
        <begin position="413"/>
        <end position="437"/>
    </location>
</feature>
<comment type="caution">
    <text evidence="3">The sequence shown here is derived from an EMBL/GenBank/DDBJ whole genome shotgun (WGS) entry which is preliminary data.</text>
</comment>
<organism evidence="3 4">
    <name type="scientific">Polyangium spumosum</name>
    <dbReference type="NCBI Taxonomy" id="889282"/>
    <lineage>
        <taxon>Bacteria</taxon>
        <taxon>Pseudomonadati</taxon>
        <taxon>Myxococcota</taxon>
        <taxon>Polyangia</taxon>
        <taxon>Polyangiales</taxon>
        <taxon>Polyangiaceae</taxon>
        <taxon>Polyangium</taxon>
    </lineage>
</organism>
<feature type="compositionally biased region" description="Polar residues" evidence="1">
    <location>
        <begin position="427"/>
        <end position="437"/>
    </location>
</feature>
<dbReference type="Pfam" id="PF00498">
    <property type="entry name" value="FHA"/>
    <property type="match status" value="1"/>
</dbReference>
<accession>A0A6N7PH50</accession>
<evidence type="ECO:0000313" key="3">
    <source>
        <dbReference type="EMBL" id="MRG91329.1"/>
    </source>
</evidence>
<dbReference type="Gene3D" id="2.60.200.20">
    <property type="match status" value="1"/>
</dbReference>
<dbReference type="PROSITE" id="PS50006">
    <property type="entry name" value="FHA_DOMAIN"/>
    <property type="match status" value="1"/>
</dbReference>
<evidence type="ECO:0000259" key="2">
    <source>
        <dbReference type="PROSITE" id="PS50006"/>
    </source>
</evidence>
<proteinExistence type="predicted"/>
<dbReference type="AlphaFoldDB" id="A0A6N7PH50"/>
<dbReference type="OrthoDB" id="5522831at2"/>
<protein>
    <submittedName>
        <fullName evidence="3">FHA domain-containing protein</fullName>
    </submittedName>
</protein>
<dbReference type="InterPro" id="IPR000253">
    <property type="entry name" value="FHA_dom"/>
</dbReference>
<dbReference type="SUPFAM" id="SSF49879">
    <property type="entry name" value="SMAD/FHA domain"/>
    <property type="match status" value="1"/>
</dbReference>
<feature type="domain" description="FHA" evidence="2">
    <location>
        <begin position="27"/>
        <end position="77"/>
    </location>
</feature>
<evidence type="ECO:0000256" key="1">
    <source>
        <dbReference type="SAM" id="MobiDB-lite"/>
    </source>
</evidence>
<dbReference type="EMBL" id="WJIE01000001">
    <property type="protein sequence ID" value="MRG91329.1"/>
    <property type="molecule type" value="Genomic_DNA"/>
</dbReference>
<dbReference type="InterPro" id="IPR050923">
    <property type="entry name" value="Cell_Proc_Reg/RNA_Proc"/>
</dbReference>